<comment type="catalytic activity">
    <reaction evidence="8">
        <text>fluoride(in) = fluoride(out)</text>
        <dbReference type="Rhea" id="RHEA:76159"/>
        <dbReference type="ChEBI" id="CHEBI:17051"/>
    </reaction>
    <physiologicalReaction direction="left-to-right" evidence="8">
        <dbReference type="Rhea" id="RHEA:76160"/>
    </physiologicalReaction>
</comment>
<protein>
    <recommendedName>
        <fullName evidence="10">Fluoride-specific ion channel FluC</fullName>
    </recommendedName>
</protein>
<evidence type="ECO:0000256" key="2">
    <source>
        <dbReference type="ARBA" id="ARBA00022475"/>
    </source>
</evidence>
<keyword evidence="10" id="KW-0479">Metal-binding</keyword>
<dbReference type="PANTHER" id="PTHR28259:SF1">
    <property type="entry name" value="FLUORIDE EXPORT PROTEIN 1-RELATED"/>
    <property type="match status" value="1"/>
</dbReference>
<feature type="binding site" evidence="10">
    <location>
        <position position="82"/>
    </location>
    <ligand>
        <name>Na(+)</name>
        <dbReference type="ChEBI" id="CHEBI:29101"/>
        <note>structural</note>
    </ligand>
</feature>
<evidence type="ECO:0000256" key="1">
    <source>
        <dbReference type="ARBA" id="ARBA00004651"/>
    </source>
</evidence>
<gene>
    <name evidence="10" type="primary">fluC</name>
    <name evidence="10" type="synonym">crcB</name>
    <name evidence="11" type="ORF">GH741_18730</name>
</gene>
<dbReference type="Proteomes" id="UP000799092">
    <property type="component" value="Unassembled WGS sequence"/>
</dbReference>
<evidence type="ECO:0000256" key="9">
    <source>
        <dbReference type="ARBA" id="ARBA00049940"/>
    </source>
</evidence>
<evidence type="ECO:0000256" key="6">
    <source>
        <dbReference type="ARBA" id="ARBA00023303"/>
    </source>
</evidence>
<organism evidence="11 12">
    <name type="scientific">Aquibacillus halophilus</name>
    <dbReference type="NCBI Taxonomy" id="930132"/>
    <lineage>
        <taxon>Bacteria</taxon>
        <taxon>Bacillati</taxon>
        <taxon>Bacillota</taxon>
        <taxon>Bacilli</taxon>
        <taxon>Bacillales</taxon>
        <taxon>Bacillaceae</taxon>
        <taxon>Aquibacillus</taxon>
    </lineage>
</organism>
<feature type="transmembrane region" description="Helical" evidence="10">
    <location>
        <begin position="69"/>
        <end position="95"/>
    </location>
</feature>
<keyword evidence="6 10" id="KW-0407">Ion channel</keyword>
<evidence type="ECO:0000256" key="10">
    <source>
        <dbReference type="HAMAP-Rule" id="MF_00454"/>
    </source>
</evidence>
<accession>A0A6A8DJM6</accession>
<dbReference type="RefSeq" id="WP_153738297.1">
    <property type="nucleotide sequence ID" value="NZ_WJNG01000018.1"/>
</dbReference>
<dbReference type="GO" id="GO:0140114">
    <property type="term" value="P:cellular detoxification of fluoride"/>
    <property type="evidence" value="ECO:0007669"/>
    <property type="project" value="UniProtKB-UniRule"/>
</dbReference>
<keyword evidence="5 10" id="KW-0472">Membrane</keyword>
<dbReference type="GO" id="GO:0046872">
    <property type="term" value="F:metal ion binding"/>
    <property type="evidence" value="ECO:0007669"/>
    <property type="project" value="UniProtKB-KW"/>
</dbReference>
<feature type="transmembrane region" description="Helical" evidence="10">
    <location>
        <begin position="37"/>
        <end position="57"/>
    </location>
</feature>
<feature type="transmembrane region" description="Helical" evidence="10">
    <location>
        <begin position="12"/>
        <end position="31"/>
    </location>
</feature>
<evidence type="ECO:0000313" key="12">
    <source>
        <dbReference type="Proteomes" id="UP000799092"/>
    </source>
</evidence>
<evidence type="ECO:0000256" key="8">
    <source>
        <dbReference type="ARBA" id="ARBA00035585"/>
    </source>
</evidence>
<sequence>MSIIKTEWQLFILVGVGGAIGASARYAISFLPITNGFPFATLITNLIGCFVLAYLLSNVSLKRLFPTNIITAIGSGVIGSFTTFSAFALETIILWNTNNLLAIIYVSSSIIGGIFLCFLGNLLAVKRVKV</sequence>
<evidence type="ECO:0000256" key="3">
    <source>
        <dbReference type="ARBA" id="ARBA00022692"/>
    </source>
</evidence>
<evidence type="ECO:0000256" key="7">
    <source>
        <dbReference type="ARBA" id="ARBA00035120"/>
    </source>
</evidence>
<evidence type="ECO:0000313" key="11">
    <source>
        <dbReference type="EMBL" id="MRH44686.1"/>
    </source>
</evidence>
<dbReference type="HAMAP" id="MF_00454">
    <property type="entry name" value="FluC"/>
    <property type="match status" value="1"/>
</dbReference>
<keyword evidence="4 10" id="KW-1133">Transmembrane helix</keyword>
<evidence type="ECO:0000256" key="4">
    <source>
        <dbReference type="ARBA" id="ARBA00022989"/>
    </source>
</evidence>
<dbReference type="InterPro" id="IPR003691">
    <property type="entry name" value="FluC"/>
</dbReference>
<comment type="caution">
    <text evidence="11">The sequence shown here is derived from an EMBL/GenBank/DDBJ whole genome shotgun (WGS) entry which is preliminary data.</text>
</comment>
<keyword evidence="10" id="KW-0406">Ion transport</keyword>
<evidence type="ECO:0000256" key="5">
    <source>
        <dbReference type="ARBA" id="ARBA00023136"/>
    </source>
</evidence>
<keyword evidence="10" id="KW-0813">Transport</keyword>
<name>A0A6A8DJM6_9BACI</name>
<proteinExistence type="inferred from homology"/>
<dbReference type="GO" id="GO:0005886">
    <property type="term" value="C:plasma membrane"/>
    <property type="evidence" value="ECO:0007669"/>
    <property type="project" value="UniProtKB-SubCell"/>
</dbReference>
<keyword evidence="12" id="KW-1185">Reference proteome</keyword>
<dbReference type="EMBL" id="WJNG01000018">
    <property type="protein sequence ID" value="MRH44686.1"/>
    <property type="molecule type" value="Genomic_DNA"/>
</dbReference>
<comment type="function">
    <text evidence="9 10">Fluoride-specific ion channel. Important for reducing fluoride concentration in the cell, thus reducing its toxicity.</text>
</comment>
<dbReference type="AlphaFoldDB" id="A0A6A8DJM6"/>
<dbReference type="OrthoDB" id="9799631at2"/>
<feature type="binding site" evidence="10">
    <location>
        <position position="79"/>
    </location>
    <ligand>
        <name>Na(+)</name>
        <dbReference type="ChEBI" id="CHEBI:29101"/>
        <note>structural</note>
    </ligand>
</feature>
<keyword evidence="3 10" id="KW-0812">Transmembrane</keyword>
<dbReference type="PANTHER" id="PTHR28259">
    <property type="entry name" value="FLUORIDE EXPORT PROTEIN 1-RELATED"/>
    <property type="match status" value="1"/>
</dbReference>
<dbReference type="GO" id="GO:0062054">
    <property type="term" value="F:fluoride channel activity"/>
    <property type="evidence" value="ECO:0007669"/>
    <property type="project" value="UniProtKB-UniRule"/>
</dbReference>
<comment type="subcellular location">
    <subcellularLocation>
        <location evidence="1 10">Cell membrane</location>
        <topology evidence="1 10">Multi-pass membrane protein</topology>
    </subcellularLocation>
</comment>
<feature type="transmembrane region" description="Helical" evidence="10">
    <location>
        <begin position="101"/>
        <end position="125"/>
    </location>
</feature>
<dbReference type="Pfam" id="PF02537">
    <property type="entry name" value="CRCB"/>
    <property type="match status" value="1"/>
</dbReference>
<comment type="similarity">
    <text evidence="7 10">Belongs to the fluoride channel Fluc/FEX (TC 1.A.43) family.</text>
</comment>
<comment type="activity regulation">
    <text evidence="10">Na(+) is not transported, but it plays an essential structural role and its presence is essential for fluoride channel function.</text>
</comment>
<keyword evidence="2 10" id="KW-1003">Cell membrane</keyword>
<reference evidence="11" key="1">
    <citation type="submission" date="2019-11" db="EMBL/GenBank/DDBJ databases">
        <authorList>
            <person name="Li J."/>
        </authorList>
    </citation>
    <scope>NUCLEOTIDE SEQUENCE</scope>
    <source>
        <strain evidence="11">B6B</strain>
    </source>
</reference>
<keyword evidence="10" id="KW-0915">Sodium</keyword>